<feature type="domain" description="Alpha/beta hydrolase fold-3" evidence="3">
    <location>
        <begin position="140"/>
        <end position="358"/>
    </location>
</feature>
<dbReference type="Pfam" id="PF07859">
    <property type="entry name" value="Abhydrolase_3"/>
    <property type="match status" value="1"/>
</dbReference>
<dbReference type="InterPro" id="IPR013094">
    <property type="entry name" value="AB_hydrolase_3"/>
</dbReference>
<name>A0A9Q1QBK5_9CARY</name>
<evidence type="ECO:0000259" key="3">
    <source>
        <dbReference type="Pfam" id="PF07859"/>
    </source>
</evidence>
<dbReference type="Gene3D" id="3.40.50.1820">
    <property type="entry name" value="alpha/beta hydrolase"/>
    <property type="match status" value="1"/>
</dbReference>
<sequence length="385" mass="42771">MFNDLFKSRIASPGLKALGYDKGLTQIKEVLVDRDIGLVLILNQKRPLFKTSIQLPFQSLIIMGSSLPTQPQVAHNVFPYLIEYKDGSVQRLAGTQQAPPGFDPSTRVTSKDILLRPETGLSARIYRPEVAPTSEKLPIVIYFHGGAFLIASPAEPLYHGFCNALAGSARALLVSVDYRLAPEHPLPAAFDDAWAAIQWIAVHAGGDESESWLNEVADYQRVFLSGDSAGATLAHHVASRVGLLTQVRIEGTALIHPYFWGANPLGSELSDPARKAMVDKWWEYVGPSDKGCDDPLINPFSDGAPCLDRVECKRMLLMVAEKDILRDRGRLYCDEMVKSKIKRDVEFYETIEQDHVFYLFNPNCNEAKELISKLASFINQPPKSD</sequence>
<dbReference type="SUPFAM" id="SSF53474">
    <property type="entry name" value="alpha/beta-Hydrolases"/>
    <property type="match status" value="1"/>
</dbReference>
<dbReference type="OrthoDB" id="408631at2759"/>
<dbReference type="PANTHER" id="PTHR23024:SF577">
    <property type="entry name" value="CARBOXYLESTERASE 2-RELATED"/>
    <property type="match status" value="1"/>
</dbReference>
<evidence type="ECO:0000313" key="4">
    <source>
        <dbReference type="EMBL" id="KAJ8434895.1"/>
    </source>
</evidence>
<dbReference type="Proteomes" id="UP001153076">
    <property type="component" value="Unassembled WGS sequence"/>
</dbReference>
<comment type="similarity">
    <text evidence="1">Belongs to the 'GDXG' lipolytic enzyme family.</text>
</comment>
<reference evidence="4" key="1">
    <citation type="submission" date="2022-04" db="EMBL/GenBank/DDBJ databases">
        <title>Carnegiea gigantea Genome sequencing and assembly v2.</title>
        <authorList>
            <person name="Copetti D."/>
            <person name="Sanderson M.J."/>
            <person name="Burquez A."/>
            <person name="Wojciechowski M.F."/>
        </authorList>
    </citation>
    <scope>NUCLEOTIDE SEQUENCE</scope>
    <source>
        <strain evidence="4">SGP5-SGP5p</strain>
        <tissue evidence="4">Aerial part</tissue>
    </source>
</reference>
<comment type="caution">
    <text evidence="4">The sequence shown here is derived from an EMBL/GenBank/DDBJ whole genome shotgun (WGS) entry which is preliminary data.</text>
</comment>
<dbReference type="PROSITE" id="PS01174">
    <property type="entry name" value="LIPASE_GDXG_SER"/>
    <property type="match status" value="1"/>
</dbReference>
<organism evidence="4 5">
    <name type="scientific">Carnegiea gigantea</name>
    <dbReference type="NCBI Taxonomy" id="171969"/>
    <lineage>
        <taxon>Eukaryota</taxon>
        <taxon>Viridiplantae</taxon>
        <taxon>Streptophyta</taxon>
        <taxon>Embryophyta</taxon>
        <taxon>Tracheophyta</taxon>
        <taxon>Spermatophyta</taxon>
        <taxon>Magnoliopsida</taxon>
        <taxon>eudicotyledons</taxon>
        <taxon>Gunneridae</taxon>
        <taxon>Pentapetalae</taxon>
        <taxon>Caryophyllales</taxon>
        <taxon>Cactineae</taxon>
        <taxon>Cactaceae</taxon>
        <taxon>Cactoideae</taxon>
        <taxon>Echinocereeae</taxon>
        <taxon>Carnegiea</taxon>
    </lineage>
</organism>
<dbReference type="EMBL" id="JAKOGI010000446">
    <property type="protein sequence ID" value="KAJ8434895.1"/>
    <property type="molecule type" value="Genomic_DNA"/>
</dbReference>
<dbReference type="InterPro" id="IPR033140">
    <property type="entry name" value="Lipase_GDXG_put_SER_AS"/>
</dbReference>
<dbReference type="InterPro" id="IPR050466">
    <property type="entry name" value="Carboxylest/Gibb_receptor"/>
</dbReference>
<protein>
    <recommendedName>
        <fullName evidence="3">Alpha/beta hydrolase fold-3 domain-containing protein</fullName>
    </recommendedName>
</protein>
<proteinExistence type="inferred from homology"/>
<dbReference type="GO" id="GO:0016787">
    <property type="term" value="F:hydrolase activity"/>
    <property type="evidence" value="ECO:0007669"/>
    <property type="project" value="InterPro"/>
</dbReference>
<keyword evidence="5" id="KW-1185">Reference proteome</keyword>
<accession>A0A9Q1QBK5</accession>
<evidence type="ECO:0000256" key="1">
    <source>
        <dbReference type="ARBA" id="ARBA00010515"/>
    </source>
</evidence>
<evidence type="ECO:0000256" key="2">
    <source>
        <dbReference type="PROSITE-ProRule" id="PRU10038"/>
    </source>
</evidence>
<evidence type="ECO:0000313" key="5">
    <source>
        <dbReference type="Proteomes" id="UP001153076"/>
    </source>
</evidence>
<dbReference type="InterPro" id="IPR029058">
    <property type="entry name" value="AB_hydrolase_fold"/>
</dbReference>
<dbReference type="AlphaFoldDB" id="A0A9Q1QBK5"/>
<gene>
    <name evidence="4" type="ORF">Cgig2_003334</name>
</gene>
<dbReference type="PANTHER" id="PTHR23024">
    <property type="entry name" value="ARYLACETAMIDE DEACETYLASE"/>
    <property type="match status" value="1"/>
</dbReference>
<feature type="active site" evidence="2">
    <location>
        <position position="228"/>
    </location>
</feature>